<organism evidence="1">
    <name type="scientific">Mariniphaga anaerophila</name>
    <dbReference type="NCBI Taxonomy" id="1484053"/>
    <lineage>
        <taxon>Bacteria</taxon>
        <taxon>Pseudomonadati</taxon>
        <taxon>Bacteroidota</taxon>
        <taxon>Bacteroidia</taxon>
        <taxon>Marinilabiliales</taxon>
        <taxon>Prolixibacteraceae</taxon>
        <taxon>Mariniphaga</taxon>
    </lineage>
</organism>
<dbReference type="SUPFAM" id="SSF63737">
    <property type="entry name" value="Leukotriene A4 hydrolase N-terminal domain"/>
    <property type="match status" value="1"/>
</dbReference>
<dbReference type="Gene3D" id="2.60.40.1730">
    <property type="entry name" value="tricorn interacting facor f3 domain"/>
    <property type="match status" value="1"/>
</dbReference>
<feature type="non-terminal residue" evidence="1">
    <location>
        <position position="222"/>
    </location>
</feature>
<comment type="caution">
    <text evidence="1">The sequence shown here is derived from an EMBL/GenBank/DDBJ whole genome shotgun (WGS) entry which is preliminary data.</text>
</comment>
<evidence type="ECO:0008006" key="2">
    <source>
        <dbReference type="Google" id="ProtNLM"/>
    </source>
</evidence>
<evidence type="ECO:0000313" key="1">
    <source>
        <dbReference type="EMBL" id="HDR50293.1"/>
    </source>
</evidence>
<dbReference type="AlphaFoldDB" id="A0A831LIL1"/>
<dbReference type="EMBL" id="DSDK01000092">
    <property type="protein sequence ID" value="HDR50293.1"/>
    <property type="molecule type" value="Genomic_DNA"/>
</dbReference>
<proteinExistence type="predicted"/>
<dbReference type="InterPro" id="IPR042097">
    <property type="entry name" value="Aminopeptidase_N-like_N_sf"/>
</dbReference>
<sequence length="222" mass="25275">MFRLFYTLILLFAMVGALGQMPDIYFIENEAEVRAEQLRSVWNFEEPASYHAYDLIYQRMEWEVDPAVRAIGGKITSYLKSLVDGLSEIVFDMEETLQVDSVWMLNQPLTYSREGNTLVLHLPESLSNGKIDSVFVLYHGEPVNSGFGSFSVGKHQGTPVLWTLSEPYGAMEWWPCRQSLADKIDSVDIIVTTPEPYRTASNGVLVSETTADGKRTMHWKHR</sequence>
<accession>A0A831LIL1</accession>
<dbReference type="Proteomes" id="UP000886047">
    <property type="component" value="Unassembled WGS sequence"/>
</dbReference>
<protein>
    <recommendedName>
        <fullName evidence="2">Peptidase family M1</fullName>
    </recommendedName>
</protein>
<reference evidence="1" key="1">
    <citation type="journal article" date="2020" name="mSystems">
        <title>Genome- and Community-Level Interaction Insights into Carbon Utilization and Element Cycling Functions of Hydrothermarchaeota in Hydrothermal Sediment.</title>
        <authorList>
            <person name="Zhou Z."/>
            <person name="Liu Y."/>
            <person name="Xu W."/>
            <person name="Pan J."/>
            <person name="Luo Z.H."/>
            <person name="Li M."/>
        </authorList>
    </citation>
    <scope>NUCLEOTIDE SEQUENCE [LARGE SCALE GENOMIC DNA]</scope>
    <source>
        <strain evidence="1">SpSt-1217</strain>
    </source>
</reference>
<gene>
    <name evidence="1" type="ORF">ENN90_01545</name>
</gene>
<name>A0A831LIL1_9BACT</name>